<proteinExistence type="predicted"/>
<evidence type="ECO:0000313" key="2">
    <source>
        <dbReference type="Proteomes" id="UP000688947"/>
    </source>
</evidence>
<organism evidence="1 2">
    <name type="scientific">Phytophthora cactorum</name>
    <dbReference type="NCBI Taxonomy" id="29920"/>
    <lineage>
        <taxon>Eukaryota</taxon>
        <taxon>Sar</taxon>
        <taxon>Stramenopiles</taxon>
        <taxon>Oomycota</taxon>
        <taxon>Peronosporomycetes</taxon>
        <taxon>Peronosporales</taxon>
        <taxon>Peronosporaceae</taxon>
        <taxon>Phytophthora</taxon>
    </lineage>
</organism>
<accession>A0A8T1TW81</accession>
<name>A0A8T1TW81_9STRA</name>
<dbReference type="EMBL" id="JAENGZ010001437">
    <property type="protein sequence ID" value="KAG6948085.1"/>
    <property type="molecule type" value="Genomic_DNA"/>
</dbReference>
<comment type="caution">
    <text evidence="1">The sequence shown here is derived from an EMBL/GenBank/DDBJ whole genome shotgun (WGS) entry which is preliminary data.</text>
</comment>
<evidence type="ECO:0000313" key="1">
    <source>
        <dbReference type="EMBL" id="KAG6948085.1"/>
    </source>
</evidence>
<sequence length="118" mass="13277">MNADKTGWNVVVPAKGSAKTGTVMLTCVRNVPMHLSKVVNHQPTVRLFANKLVQWGSENCNEASILASQHDPRGLRAFLPTPTPCQRDRYRQRSAVLRHSGNPTSKFHKKNNLWKIMC</sequence>
<protein>
    <submittedName>
        <fullName evidence="1">Uncharacterized protein</fullName>
    </submittedName>
</protein>
<gene>
    <name evidence="1" type="ORF">JG687_00015693</name>
</gene>
<reference evidence="1" key="1">
    <citation type="submission" date="2021-01" db="EMBL/GenBank/DDBJ databases">
        <title>Phytophthora aleatoria, a newly-described species from Pinus radiata is distinct from Phytophthora cactorum isolates based on comparative genomics.</title>
        <authorList>
            <person name="Mcdougal R."/>
            <person name="Panda P."/>
            <person name="Williams N."/>
            <person name="Studholme D.J."/>
        </authorList>
    </citation>
    <scope>NUCLEOTIDE SEQUENCE</scope>
    <source>
        <strain evidence="1">NZFS 3830</strain>
    </source>
</reference>
<dbReference type="AlphaFoldDB" id="A0A8T1TW81"/>
<dbReference type="Proteomes" id="UP000688947">
    <property type="component" value="Unassembled WGS sequence"/>
</dbReference>